<protein>
    <recommendedName>
        <fullName evidence="3">F-box/LRR-repeat protein 15-like leucin rich repeat domain-containing protein</fullName>
    </recommendedName>
</protein>
<keyword evidence="5" id="KW-1185">Reference proteome</keyword>
<dbReference type="GO" id="GO:0005930">
    <property type="term" value="C:axoneme"/>
    <property type="evidence" value="ECO:0007669"/>
    <property type="project" value="UniProtKB-SubCell"/>
</dbReference>
<dbReference type="EMBL" id="CAJHUC010001268">
    <property type="protein sequence ID" value="CAD7700454.1"/>
    <property type="molecule type" value="Genomic_DNA"/>
</dbReference>
<dbReference type="OrthoDB" id="550575at2759"/>
<name>A0A8S1IYP2_9CHLO</name>
<dbReference type="SUPFAM" id="SSF52047">
    <property type="entry name" value="RNI-like"/>
    <property type="match status" value="1"/>
</dbReference>
<dbReference type="Proteomes" id="UP000708148">
    <property type="component" value="Unassembled WGS sequence"/>
</dbReference>
<dbReference type="InterPro" id="IPR032675">
    <property type="entry name" value="LRR_dom_sf"/>
</dbReference>
<dbReference type="AlphaFoldDB" id="A0A8S1IYP2"/>
<evidence type="ECO:0000256" key="1">
    <source>
        <dbReference type="ARBA" id="ARBA00004430"/>
    </source>
</evidence>
<comment type="caution">
    <text evidence="4">The sequence shown here is derived from an EMBL/GenBank/DDBJ whole genome shotgun (WGS) entry which is preliminary data.</text>
</comment>
<dbReference type="Pfam" id="PF25372">
    <property type="entry name" value="DUF7885"/>
    <property type="match status" value="1"/>
</dbReference>
<reference evidence="4" key="1">
    <citation type="submission" date="2020-12" db="EMBL/GenBank/DDBJ databases">
        <authorList>
            <person name="Iha C."/>
        </authorList>
    </citation>
    <scope>NUCLEOTIDE SEQUENCE</scope>
</reference>
<dbReference type="PANTHER" id="PTHR13382">
    <property type="entry name" value="MITOCHONDRIAL ATP SYNTHASE COUPLING FACTOR B"/>
    <property type="match status" value="1"/>
</dbReference>
<evidence type="ECO:0000313" key="4">
    <source>
        <dbReference type="EMBL" id="CAD7700454.1"/>
    </source>
</evidence>
<dbReference type="SMART" id="SM00367">
    <property type="entry name" value="LRR_CC"/>
    <property type="match status" value="4"/>
</dbReference>
<dbReference type="InterPro" id="IPR057207">
    <property type="entry name" value="FBXL15_LRR"/>
</dbReference>
<dbReference type="Gene3D" id="3.80.10.10">
    <property type="entry name" value="Ribonuclease Inhibitor"/>
    <property type="match status" value="1"/>
</dbReference>
<keyword evidence="2" id="KW-0833">Ubl conjugation pathway</keyword>
<evidence type="ECO:0000313" key="5">
    <source>
        <dbReference type="Proteomes" id="UP000708148"/>
    </source>
</evidence>
<evidence type="ECO:0000256" key="2">
    <source>
        <dbReference type="ARBA" id="ARBA00022786"/>
    </source>
</evidence>
<dbReference type="InterPro" id="IPR006553">
    <property type="entry name" value="Leu-rich_rpt_Cys-con_subtyp"/>
</dbReference>
<feature type="domain" description="F-box/LRR-repeat protein 15-like leucin rich repeat" evidence="3">
    <location>
        <begin position="84"/>
        <end position="191"/>
    </location>
</feature>
<sequence>MEVVEPHSVVNQDGSPCPDWGHLPFDVLGAIDNALNGRLSATSSVIEAARLVNRHWGRWGTEYASVLRISRESTAWERAPPGATSPTWEFMLDAIARKFVGVRSLTCVDISDEGMAHVGKLTQLTRLDLDRSYDVTNAGVEHVGKLSRLTHLDLSLCHGLTDEGLGHVARLTSLEWLALGCCLSITDRGVRLLGDLKHLRYLDVHGCCGVTQACLNELTEGRVAAEPDQS</sequence>
<dbReference type="PANTHER" id="PTHR13382:SF21">
    <property type="entry name" value="OS12G0601000 PROTEIN"/>
    <property type="match status" value="1"/>
</dbReference>
<evidence type="ECO:0000259" key="3">
    <source>
        <dbReference type="Pfam" id="PF25372"/>
    </source>
</evidence>
<comment type="subcellular location">
    <subcellularLocation>
        <location evidence="1">Cytoplasm</location>
        <location evidence="1">Cytoskeleton</location>
        <location evidence="1">Cilium axoneme</location>
    </subcellularLocation>
</comment>
<organism evidence="4 5">
    <name type="scientific">Ostreobium quekettii</name>
    <dbReference type="NCBI Taxonomy" id="121088"/>
    <lineage>
        <taxon>Eukaryota</taxon>
        <taxon>Viridiplantae</taxon>
        <taxon>Chlorophyta</taxon>
        <taxon>core chlorophytes</taxon>
        <taxon>Ulvophyceae</taxon>
        <taxon>TCBD clade</taxon>
        <taxon>Bryopsidales</taxon>
        <taxon>Ostreobineae</taxon>
        <taxon>Ostreobiaceae</taxon>
        <taxon>Ostreobium</taxon>
    </lineage>
</organism>
<accession>A0A8S1IYP2</accession>
<dbReference type="InterPro" id="IPR050648">
    <property type="entry name" value="F-box_LRR-repeat"/>
</dbReference>
<proteinExistence type="predicted"/>
<gene>
    <name evidence="4" type="ORF">OSTQU699_LOCUS5813</name>
</gene>